<evidence type="ECO:0000256" key="2">
    <source>
        <dbReference type="PROSITE-ProRule" id="PRU00708"/>
    </source>
</evidence>
<dbReference type="GO" id="GO:0048731">
    <property type="term" value="P:system development"/>
    <property type="evidence" value="ECO:0007669"/>
    <property type="project" value="UniProtKB-ARBA"/>
</dbReference>
<dbReference type="Pfam" id="PF13041">
    <property type="entry name" value="PPR_2"/>
    <property type="match status" value="1"/>
</dbReference>
<comment type="caution">
    <text evidence="3">The sequence shown here is derived from an EMBL/GenBank/DDBJ whole genome shotgun (WGS) entry which is preliminary data.</text>
</comment>
<dbReference type="FunFam" id="1.25.40.10:FF:000125">
    <property type="entry name" value="Pentatricopeptide repeat-containing protein"/>
    <property type="match status" value="1"/>
</dbReference>
<evidence type="ECO:0000313" key="3">
    <source>
        <dbReference type="EMBL" id="KAE8704399.1"/>
    </source>
</evidence>
<evidence type="ECO:0000313" key="4">
    <source>
        <dbReference type="Proteomes" id="UP000436088"/>
    </source>
</evidence>
<name>A0A6A3AN82_HIBSY</name>
<protein>
    <submittedName>
        <fullName evidence="3">Pentatricopeptide repeat-containing protein</fullName>
    </submittedName>
</protein>
<sequence>MFVIPRALISFRCINKFTVLQSLNGLRSVFLVESKSTITSIDYSINSSVARSNWLITKLSKEGRICQARQLFDKMPEGDKDVITWIAVIPAYIRLGLIEEARKLFDRVDSSKNVAWTAMLNGYMRSNRIVDAERLFEKMPVKNVVSWNTMVDGYVHNGMVNKAFDVFDEMPDRNVVSWNTMVTAFVQCGRVEDARALFDKMAKRDVIVDSDGCRVGKEWKG</sequence>
<keyword evidence="1" id="KW-0677">Repeat</keyword>
<keyword evidence="4" id="KW-1185">Reference proteome</keyword>
<organism evidence="3 4">
    <name type="scientific">Hibiscus syriacus</name>
    <name type="common">Rose of Sharon</name>
    <dbReference type="NCBI Taxonomy" id="106335"/>
    <lineage>
        <taxon>Eukaryota</taxon>
        <taxon>Viridiplantae</taxon>
        <taxon>Streptophyta</taxon>
        <taxon>Embryophyta</taxon>
        <taxon>Tracheophyta</taxon>
        <taxon>Spermatophyta</taxon>
        <taxon>Magnoliopsida</taxon>
        <taxon>eudicotyledons</taxon>
        <taxon>Gunneridae</taxon>
        <taxon>Pentapetalae</taxon>
        <taxon>rosids</taxon>
        <taxon>malvids</taxon>
        <taxon>Malvales</taxon>
        <taxon>Malvaceae</taxon>
        <taxon>Malvoideae</taxon>
        <taxon>Hibiscus</taxon>
    </lineage>
</organism>
<dbReference type="PROSITE" id="PS51375">
    <property type="entry name" value="PPR"/>
    <property type="match status" value="2"/>
</dbReference>
<dbReference type="SUPFAM" id="SSF48452">
    <property type="entry name" value="TPR-like"/>
    <property type="match status" value="1"/>
</dbReference>
<dbReference type="GO" id="GO:0003723">
    <property type="term" value="F:RNA binding"/>
    <property type="evidence" value="ECO:0007669"/>
    <property type="project" value="InterPro"/>
</dbReference>
<dbReference type="Proteomes" id="UP000436088">
    <property type="component" value="Unassembled WGS sequence"/>
</dbReference>
<dbReference type="NCBIfam" id="TIGR00756">
    <property type="entry name" value="PPR"/>
    <property type="match status" value="3"/>
</dbReference>
<dbReference type="PANTHER" id="PTHR47926:SF478">
    <property type="entry name" value="PENTACOTRIPEPTIDE-REPEAT REGION OF PRORP DOMAIN-CONTAINING PROTEIN"/>
    <property type="match status" value="1"/>
</dbReference>
<evidence type="ECO:0000256" key="1">
    <source>
        <dbReference type="ARBA" id="ARBA00022737"/>
    </source>
</evidence>
<dbReference type="InterPro" id="IPR046960">
    <property type="entry name" value="PPR_At4g14850-like_plant"/>
</dbReference>
<proteinExistence type="predicted"/>
<dbReference type="Gene3D" id="1.25.40.10">
    <property type="entry name" value="Tetratricopeptide repeat domain"/>
    <property type="match status" value="2"/>
</dbReference>
<accession>A0A6A3AN82</accession>
<dbReference type="PANTHER" id="PTHR47926">
    <property type="entry name" value="PENTATRICOPEPTIDE REPEAT-CONTAINING PROTEIN"/>
    <property type="match status" value="1"/>
</dbReference>
<dbReference type="Pfam" id="PF01535">
    <property type="entry name" value="PPR"/>
    <property type="match status" value="2"/>
</dbReference>
<gene>
    <name evidence="3" type="ORF">F3Y22_tig00110457pilonHSYRG00093</name>
</gene>
<dbReference type="GO" id="GO:0009451">
    <property type="term" value="P:RNA modification"/>
    <property type="evidence" value="ECO:0007669"/>
    <property type="project" value="InterPro"/>
</dbReference>
<dbReference type="AlphaFoldDB" id="A0A6A3AN82"/>
<reference evidence="3" key="1">
    <citation type="submission" date="2019-09" db="EMBL/GenBank/DDBJ databases">
        <title>Draft genome information of white flower Hibiscus syriacus.</title>
        <authorList>
            <person name="Kim Y.-M."/>
        </authorList>
    </citation>
    <scope>NUCLEOTIDE SEQUENCE [LARGE SCALE GENOMIC DNA]</scope>
    <source>
        <strain evidence="3">YM2019G1</strain>
    </source>
</reference>
<dbReference type="EMBL" id="VEPZ02000993">
    <property type="protein sequence ID" value="KAE8704399.1"/>
    <property type="molecule type" value="Genomic_DNA"/>
</dbReference>
<feature type="repeat" description="PPR" evidence="2">
    <location>
        <begin position="143"/>
        <end position="177"/>
    </location>
</feature>
<dbReference type="InterPro" id="IPR002885">
    <property type="entry name" value="PPR_rpt"/>
</dbReference>
<feature type="repeat" description="PPR" evidence="2">
    <location>
        <begin position="81"/>
        <end position="115"/>
    </location>
</feature>
<dbReference type="InterPro" id="IPR011990">
    <property type="entry name" value="TPR-like_helical_dom_sf"/>
</dbReference>